<reference evidence="2 3" key="1">
    <citation type="journal article" date="2023" name="Life. Sci Alliance">
        <title>Evolutionary insights into 3D genome organization and epigenetic landscape of Vigna mungo.</title>
        <authorList>
            <person name="Junaid A."/>
            <person name="Singh B."/>
            <person name="Bhatia S."/>
        </authorList>
    </citation>
    <scope>NUCLEOTIDE SEQUENCE [LARGE SCALE GENOMIC DNA]</scope>
    <source>
        <strain evidence="2">Urdbean</strain>
    </source>
</reference>
<sequence length="693" mass="76639">MEKTIKKDKAWSIGKPDPGEGINTLHACPKAGLTLLLRILSWTEKSGGAEEKGDAKMRNRGAKGKHGPKTPSAQLKLQKPLKGSAFPNSLLTQTLRDTDQGIGLAPFEHSATTSDEPSHCATTFSSLGVAVDARQTITGSRRRDFALSLSCSASRMTNQGRVCTPSPPSENHRAITALKTPAVTAPVGGSSPVSPPTSDGRQLNWTLLSSPNHLPLRMRESEVDGSRRKMKIYGGIRGFGYDVEYQFASDGGRCRGVSSQACEWGCELIFVALRRFDQDGVMFESGWRIQWRVSEEERLKVLVSVLAISKTIQCQSSKVQQYHEEARSGEEEVMNECMGDESGRDRKECEWINDVGEQRNQFRSGNGLVVMVPVRDDGVCAGWNVNGGWKWCCMETGLMGQYGNWAYGPMWKLGLVGQAKLGLWANVETGHGPMRNWAYGPIWKLGLWASVETGLVGQCGNWAWWASVETGLMGQYRNWAYGPIWKLGLWASVETGLVGQCGNWAWWTSVETGLMGQYRNWAYGPGETGLMGQYGNWAYGPKLGLWARRNWAYGPMWKLGLWANVEIWLMGQCVNWTGWATVETGLMGQTKLGLWANVEIGLMGQCGNWAYGPMCELGLVGQCRNWAYGPDETGLMGQCGNWAYGPTWKLGLWANKLGLWARRNWAYGILKLPDEAGLLKCLKLPDETGLLKF</sequence>
<accession>A0AAQ3RNF9</accession>
<evidence type="ECO:0000313" key="3">
    <source>
        <dbReference type="Proteomes" id="UP001374535"/>
    </source>
</evidence>
<dbReference type="EMBL" id="CP144694">
    <property type="protein sequence ID" value="WVZ01809.1"/>
    <property type="molecule type" value="Genomic_DNA"/>
</dbReference>
<name>A0AAQ3RNF9_VIGMU</name>
<dbReference type="AlphaFoldDB" id="A0AAQ3RNF9"/>
<feature type="compositionally biased region" description="Basic residues" evidence="1">
    <location>
        <begin position="58"/>
        <end position="68"/>
    </location>
</feature>
<proteinExistence type="predicted"/>
<evidence type="ECO:0000313" key="2">
    <source>
        <dbReference type="EMBL" id="WVZ01809.1"/>
    </source>
</evidence>
<protein>
    <submittedName>
        <fullName evidence="2">Uncharacterized protein</fullName>
    </submittedName>
</protein>
<gene>
    <name evidence="2" type="ORF">V8G54_022615</name>
</gene>
<keyword evidence="3" id="KW-1185">Reference proteome</keyword>
<evidence type="ECO:0000256" key="1">
    <source>
        <dbReference type="SAM" id="MobiDB-lite"/>
    </source>
</evidence>
<feature type="compositionally biased region" description="Basic and acidic residues" evidence="1">
    <location>
        <begin position="47"/>
        <end position="57"/>
    </location>
</feature>
<organism evidence="2 3">
    <name type="scientific">Vigna mungo</name>
    <name type="common">Black gram</name>
    <name type="synonym">Phaseolus mungo</name>
    <dbReference type="NCBI Taxonomy" id="3915"/>
    <lineage>
        <taxon>Eukaryota</taxon>
        <taxon>Viridiplantae</taxon>
        <taxon>Streptophyta</taxon>
        <taxon>Embryophyta</taxon>
        <taxon>Tracheophyta</taxon>
        <taxon>Spermatophyta</taxon>
        <taxon>Magnoliopsida</taxon>
        <taxon>eudicotyledons</taxon>
        <taxon>Gunneridae</taxon>
        <taxon>Pentapetalae</taxon>
        <taxon>rosids</taxon>
        <taxon>fabids</taxon>
        <taxon>Fabales</taxon>
        <taxon>Fabaceae</taxon>
        <taxon>Papilionoideae</taxon>
        <taxon>50 kb inversion clade</taxon>
        <taxon>NPAAA clade</taxon>
        <taxon>indigoferoid/millettioid clade</taxon>
        <taxon>Phaseoleae</taxon>
        <taxon>Vigna</taxon>
    </lineage>
</organism>
<feature type="region of interest" description="Disordered" evidence="1">
    <location>
        <begin position="47"/>
        <end position="73"/>
    </location>
</feature>
<dbReference type="Proteomes" id="UP001374535">
    <property type="component" value="Chromosome 7"/>
</dbReference>